<keyword evidence="5" id="KW-0547">Nucleotide-binding</keyword>
<dbReference type="EMBL" id="VJMJ01000102">
    <property type="protein sequence ID" value="KAF0735017.1"/>
    <property type="molecule type" value="Genomic_DNA"/>
</dbReference>
<comment type="caution">
    <text evidence="13">The sequence shown here is derived from an EMBL/GenBank/DDBJ whole genome shotgun (WGS) entry which is preliminary data.</text>
</comment>
<evidence type="ECO:0000313" key="14">
    <source>
        <dbReference type="Proteomes" id="UP000481153"/>
    </source>
</evidence>
<dbReference type="GO" id="GO:0061631">
    <property type="term" value="F:ubiquitin conjugating enzyme activity"/>
    <property type="evidence" value="ECO:0007669"/>
    <property type="project" value="UniProtKB-EC"/>
</dbReference>
<evidence type="ECO:0000259" key="12">
    <source>
        <dbReference type="PROSITE" id="PS50127"/>
    </source>
</evidence>
<feature type="domain" description="UBC core" evidence="12">
    <location>
        <begin position="5"/>
        <end position="160"/>
    </location>
</feature>
<accession>A0A6G0X5E0</accession>
<dbReference type="PROSITE" id="PS50127">
    <property type="entry name" value="UBC_2"/>
    <property type="match status" value="1"/>
</dbReference>
<evidence type="ECO:0000256" key="4">
    <source>
        <dbReference type="ARBA" id="ARBA00022692"/>
    </source>
</evidence>
<dbReference type="FunFam" id="3.10.110.10:FF:000023">
    <property type="entry name" value="Ubiquitin-conjugating enzyme E2 J2"/>
    <property type="match status" value="1"/>
</dbReference>
<evidence type="ECO:0000256" key="1">
    <source>
        <dbReference type="ARBA" id="ARBA00004586"/>
    </source>
</evidence>
<keyword evidence="4 11" id="KW-0812">Transmembrane</keyword>
<comment type="subcellular location">
    <subcellularLocation>
        <location evidence="1">Endoplasmic reticulum membrane</location>
    </subcellularLocation>
</comment>
<dbReference type="VEuPathDB" id="FungiDB:AeMF1_000060"/>
<dbReference type="Pfam" id="PF00179">
    <property type="entry name" value="UQ_con"/>
    <property type="match status" value="1"/>
</dbReference>
<keyword evidence="8" id="KW-0067">ATP-binding</keyword>
<evidence type="ECO:0000256" key="10">
    <source>
        <dbReference type="ARBA" id="ARBA00023136"/>
    </source>
</evidence>
<keyword evidence="3" id="KW-0808">Transferase</keyword>
<protein>
    <recommendedName>
        <fullName evidence="2">E2 ubiquitin-conjugating enzyme</fullName>
        <ecNumber evidence="2">2.3.2.23</ecNumber>
    </recommendedName>
</protein>
<evidence type="ECO:0000256" key="8">
    <source>
        <dbReference type="ARBA" id="ARBA00022840"/>
    </source>
</evidence>
<dbReference type="InterPro" id="IPR050113">
    <property type="entry name" value="Ub_conjugating_enzyme"/>
</dbReference>
<evidence type="ECO:0000256" key="3">
    <source>
        <dbReference type="ARBA" id="ARBA00022679"/>
    </source>
</evidence>
<dbReference type="AlphaFoldDB" id="A0A6G0X5E0"/>
<evidence type="ECO:0000256" key="11">
    <source>
        <dbReference type="SAM" id="Phobius"/>
    </source>
</evidence>
<dbReference type="EC" id="2.3.2.23" evidence="2"/>
<keyword evidence="6" id="KW-0833">Ubl conjugation pathway</keyword>
<dbReference type="Proteomes" id="UP000481153">
    <property type="component" value="Unassembled WGS sequence"/>
</dbReference>
<dbReference type="SMART" id="SM00212">
    <property type="entry name" value="UBCc"/>
    <property type="match status" value="1"/>
</dbReference>
<evidence type="ECO:0000256" key="2">
    <source>
        <dbReference type="ARBA" id="ARBA00012486"/>
    </source>
</evidence>
<evidence type="ECO:0000313" key="13">
    <source>
        <dbReference type="EMBL" id="KAF0735017.1"/>
    </source>
</evidence>
<evidence type="ECO:0000256" key="5">
    <source>
        <dbReference type="ARBA" id="ARBA00022741"/>
    </source>
</evidence>
<dbReference type="InterPro" id="IPR016135">
    <property type="entry name" value="UBQ-conjugating_enzyme/RWD"/>
</dbReference>
<dbReference type="GO" id="GO:0005789">
    <property type="term" value="C:endoplasmic reticulum membrane"/>
    <property type="evidence" value="ECO:0007669"/>
    <property type="project" value="UniProtKB-SubCell"/>
</dbReference>
<dbReference type="OrthoDB" id="1158011at2759"/>
<keyword evidence="14" id="KW-1185">Reference proteome</keyword>
<proteinExistence type="predicted"/>
<name>A0A6G0X5E0_9STRA</name>
<keyword evidence="9 11" id="KW-1133">Transmembrane helix</keyword>
<dbReference type="PANTHER" id="PTHR24067">
    <property type="entry name" value="UBIQUITIN-CONJUGATING ENZYME E2"/>
    <property type="match status" value="1"/>
</dbReference>
<organism evidence="13 14">
    <name type="scientific">Aphanomyces euteiches</name>
    <dbReference type="NCBI Taxonomy" id="100861"/>
    <lineage>
        <taxon>Eukaryota</taxon>
        <taxon>Sar</taxon>
        <taxon>Stramenopiles</taxon>
        <taxon>Oomycota</taxon>
        <taxon>Saprolegniomycetes</taxon>
        <taxon>Saprolegniales</taxon>
        <taxon>Verrucalvaceae</taxon>
        <taxon>Aphanomyces</taxon>
    </lineage>
</organism>
<dbReference type="Gene3D" id="3.10.110.10">
    <property type="entry name" value="Ubiquitin Conjugating Enzyme"/>
    <property type="match status" value="1"/>
</dbReference>
<dbReference type="SUPFAM" id="SSF54495">
    <property type="entry name" value="UBC-like"/>
    <property type="match status" value="1"/>
</dbReference>
<dbReference type="GO" id="GO:0005524">
    <property type="term" value="F:ATP binding"/>
    <property type="evidence" value="ECO:0007669"/>
    <property type="project" value="UniProtKB-KW"/>
</dbReference>
<evidence type="ECO:0000256" key="6">
    <source>
        <dbReference type="ARBA" id="ARBA00022786"/>
    </source>
</evidence>
<evidence type="ECO:0000256" key="7">
    <source>
        <dbReference type="ARBA" id="ARBA00022824"/>
    </source>
</evidence>
<keyword evidence="7" id="KW-0256">Endoplasmic reticulum</keyword>
<sequence length="216" mass="24401">MASAMATKRLRKEYLALLKNPEANIEAVPLEKNILEWHYVIRGIGPYEGGYYHGKLKFPPEYPMKPPAVFMLTPNGRFQTNKRLCLSMSDYHPETWNPMWSVSSILAGLFSFMNETTPTLGSIVTTDAQKRKYAASSLEENCRDPIFVACFPELVELHKKREQAKLEAGQNAENEPSLTSENEKGFSLLRLEDLNVSIFAAFTVIVVFVAIIVLQP</sequence>
<gene>
    <name evidence="13" type="ORF">Ae201684_008488</name>
</gene>
<keyword evidence="10 11" id="KW-0472">Membrane</keyword>
<feature type="transmembrane region" description="Helical" evidence="11">
    <location>
        <begin position="194"/>
        <end position="214"/>
    </location>
</feature>
<reference evidence="13 14" key="1">
    <citation type="submission" date="2019-07" db="EMBL/GenBank/DDBJ databases">
        <title>Genomics analysis of Aphanomyces spp. identifies a new class of oomycete effector associated with host adaptation.</title>
        <authorList>
            <person name="Gaulin E."/>
        </authorList>
    </citation>
    <scope>NUCLEOTIDE SEQUENCE [LARGE SCALE GENOMIC DNA]</scope>
    <source>
        <strain evidence="13 14">ATCC 201684</strain>
    </source>
</reference>
<evidence type="ECO:0000256" key="9">
    <source>
        <dbReference type="ARBA" id="ARBA00022989"/>
    </source>
</evidence>
<dbReference type="InterPro" id="IPR000608">
    <property type="entry name" value="UBC"/>
</dbReference>
<dbReference type="CDD" id="cd23799">
    <property type="entry name" value="UBCc_UBE2J"/>
    <property type="match status" value="1"/>
</dbReference>